<evidence type="ECO:0000256" key="12">
    <source>
        <dbReference type="ARBA" id="ARBA00023180"/>
    </source>
</evidence>
<feature type="transmembrane region" description="Helical" evidence="15">
    <location>
        <begin position="200"/>
        <end position="217"/>
    </location>
</feature>
<dbReference type="InterPro" id="IPR013112">
    <property type="entry name" value="FAD-bd_8"/>
</dbReference>
<dbReference type="Pfam" id="PF08022">
    <property type="entry name" value="FAD_binding_8"/>
    <property type="match status" value="1"/>
</dbReference>
<feature type="compositionally biased region" description="Polar residues" evidence="14">
    <location>
        <begin position="526"/>
        <end position="535"/>
    </location>
</feature>
<keyword evidence="8 15" id="KW-1133">Transmembrane helix</keyword>
<evidence type="ECO:0000256" key="3">
    <source>
        <dbReference type="ARBA" id="ARBA00012668"/>
    </source>
</evidence>
<dbReference type="InterPro" id="IPR017927">
    <property type="entry name" value="FAD-bd_FR_type"/>
</dbReference>
<feature type="compositionally biased region" description="Acidic residues" evidence="14">
    <location>
        <begin position="507"/>
        <end position="517"/>
    </location>
</feature>
<dbReference type="SFLD" id="SFLDS00052">
    <property type="entry name" value="Ferric_Reductase_Domain"/>
    <property type="match status" value="1"/>
</dbReference>
<reference evidence="17 18" key="1">
    <citation type="submission" date="2023-08" db="EMBL/GenBank/DDBJ databases">
        <title>Annotated Genome Sequence of Vanrija albida AlHP1.</title>
        <authorList>
            <person name="Herzog R."/>
        </authorList>
    </citation>
    <scope>NUCLEOTIDE SEQUENCE [LARGE SCALE GENOMIC DNA]</scope>
    <source>
        <strain evidence="17 18">AlHP1</strain>
    </source>
</reference>
<evidence type="ECO:0000256" key="5">
    <source>
        <dbReference type="ARBA" id="ARBA00022475"/>
    </source>
</evidence>
<keyword evidence="11 15" id="KW-0472">Membrane</keyword>
<dbReference type="PANTHER" id="PTHR32361:SF9">
    <property type="entry name" value="FERRIC REDUCTASE TRANSMEMBRANE COMPONENT 3-RELATED"/>
    <property type="match status" value="1"/>
</dbReference>
<dbReference type="GeneID" id="95986572"/>
<evidence type="ECO:0000256" key="1">
    <source>
        <dbReference type="ARBA" id="ARBA00004651"/>
    </source>
</evidence>
<dbReference type="SUPFAM" id="SSF52343">
    <property type="entry name" value="Ferredoxin reductase-like, C-terminal NADP-linked domain"/>
    <property type="match status" value="1"/>
</dbReference>
<keyword evidence="18" id="KW-1185">Reference proteome</keyword>
<name>A0ABR3Q1W8_9TREE</name>
<dbReference type="SUPFAM" id="SSF63380">
    <property type="entry name" value="Riboflavin synthase domain-like"/>
    <property type="match status" value="1"/>
</dbReference>
<dbReference type="Gene3D" id="3.40.50.80">
    <property type="entry name" value="Nucleotide-binding domain of ferredoxin-NADP reductase (FNR) module"/>
    <property type="match status" value="1"/>
</dbReference>
<feature type="transmembrane region" description="Helical" evidence="15">
    <location>
        <begin position="229"/>
        <end position="247"/>
    </location>
</feature>
<keyword evidence="6 15" id="KW-0812">Transmembrane</keyword>
<dbReference type="InterPro" id="IPR013121">
    <property type="entry name" value="Fe_red_NAD-bd_6"/>
</dbReference>
<evidence type="ECO:0000256" key="9">
    <source>
        <dbReference type="ARBA" id="ARBA00023002"/>
    </source>
</evidence>
<dbReference type="CDD" id="cd06186">
    <property type="entry name" value="NOX_Duox_like_FAD_NADP"/>
    <property type="match status" value="1"/>
</dbReference>
<evidence type="ECO:0000256" key="11">
    <source>
        <dbReference type="ARBA" id="ARBA00023136"/>
    </source>
</evidence>
<dbReference type="SFLD" id="SFLDG01168">
    <property type="entry name" value="Ferric_reductase_subgroup_(FRE"/>
    <property type="match status" value="1"/>
</dbReference>
<keyword evidence="12" id="KW-0325">Glycoprotein</keyword>
<gene>
    <name evidence="17" type="primary">FRP1_3</name>
    <name evidence="17" type="ORF">Q8F55_005529</name>
</gene>
<dbReference type="EMBL" id="JBBXJM010000004">
    <property type="protein sequence ID" value="KAL1408716.1"/>
    <property type="molecule type" value="Genomic_DNA"/>
</dbReference>
<dbReference type="PANTHER" id="PTHR32361">
    <property type="entry name" value="FERRIC/CUPRIC REDUCTASE TRANSMEMBRANE COMPONENT"/>
    <property type="match status" value="1"/>
</dbReference>
<feature type="transmembrane region" description="Helical" evidence="15">
    <location>
        <begin position="162"/>
        <end position="179"/>
    </location>
</feature>
<dbReference type="InterPro" id="IPR013130">
    <property type="entry name" value="Fe3_Rdtase_TM_dom"/>
</dbReference>
<evidence type="ECO:0000256" key="6">
    <source>
        <dbReference type="ARBA" id="ARBA00022692"/>
    </source>
</evidence>
<dbReference type="Pfam" id="PF08030">
    <property type="entry name" value="NAD_binding_6"/>
    <property type="match status" value="1"/>
</dbReference>
<evidence type="ECO:0000256" key="7">
    <source>
        <dbReference type="ARBA" id="ARBA00022982"/>
    </source>
</evidence>
<feature type="transmembrane region" description="Helical" evidence="15">
    <location>
        <begin position="259"/>
        <end position="279"/>
    </location>
</feature>
<dbReference type="InterPro" id="IPR039261">
    <property type="entry name" value="FNR_nucleotide-bd"/>
</dbReference>
<evidence type="ECO:0000259" key="16">
    <source>
        <dbReference type="PROSITE" id="PS51384"/>
    </source>
</evidence>
<evidence type="ECO:0000256" key="10">
    <source>
        <dbReference type="ARBA" id="ARBA00023065"/>
    </source>
</evidence>
<evidence type="ECO:0000313" key="18">
    <source>
        <dbReference type="Proteomes" id="UP001565368"/>
    </source>
</evidence>
<feature type="region of interest" description="Disordered" evidence="14">
    <location>
        <begin position="503"/>
        <end position="544"/>
    </location>
</feature>
<evidence type="ECO:0000256" key="13">
    <source>
        <dbReference type="ARBA" id="ARBA00048483"/>
    </source>
</evidence>
<dbReference type="InterPro" id="IPR051410">
    <property type="entry name" value="Ferric/Cupric_Reductase"/>
</dbReference>
<comment type="similarity">
    <text evidence="2">Belongs to the ferric reductase (FRE) family.</text>
</comment>
<dbReference type="PROSITE" id="PS51384">
    <property type="entry name" value="FAD_FR"/>
    <property type="match status" value="1"/>
</dbReference>
<evidence type="ECO:0000256" key="15">
    <source>
        <dbReference type="SAM" id="Phobius"/>
    </source>
</evidence>
<feature type="domain" description="FAD-binding FR-type" evidence="16">
    <location>
        <begin position="308"/>
        <end position="421"/>
    </location>
</feature>
<feature type="transmembrane region" description="Helical" evidence="15">
    <location>
        <begin position="49"/>
        <end position="68"/>
    </location>
</feature>
<keyword evidence="7" id="KW-0249">Electron transport</keyword>
<sequence>MSSSATSVSAAASSAVSKVASATKAAATTVKIDKVKRLAHRKTGMTYQWYIITGCVFGLGVWYAISLVRSSYLRRKGAAARAAGTSKESAAAASGGSSAANVPSALGVMFNNYRNVAVLPLYIYQRSTLNEWFFTIAYTAIVIALGLRASGSQNTWDIANPMGMVAFAQMPFIVGLASKNNVLSALTGISYEKFNYLHRAAGRVCVLTTALHTFAWIKKGLGKHGPGDVVFTTGVVAAVGLLMMFLTSFQPIRKMFYEFFLIAHIAFALMFIVAAYLHWPDFDYWVWPCLLIWGLDRFVSMARMIVINKAWLLPFAKRRAEHSACKVELVDPNVVRITVNRPILRWIPGQHAYVTMPQVAALRYEQHPFTLATIPDESGDAVFIVRAQTGFTRRLVNSLTTDVTTDINAYIEGPYGTTHRMNHFDTVVLVAGGTGITYALSHLLDIIKHGREGNTAVGVVHLVWNVRQGANVAWIAPFINAALEKGSGNTRVVLSVYITRSHASDEPNADGTDDADVDPNGVDTPATGSDSSTTEVNEKDRDHSEKYVAASGLSPAAAAVTRFYHGRSHVEHILRSDLAASTADGAGLGVAVCGPTSLLLDSRRAVFKVNSASAVLQGQKPLSLHCQTFGW</sequence>
<evidence type="ECO:0000313" key="17">
    <source>
        <dbReference type="EMBL" id="KAL1408716.1"/>
    </source>
</evidence>
<accession>A0ABR3Q1W8</accession>
<evidence type="ECO:0000256" key="14">
    <source>
        <dbReference type="SAM" id="MobiDB-lite"/>
    </source>
</evidence>
<dbReference type="Pfam" id="PF01794">
    <property type="entry name" value="Ferric_reduct"/>
    <property type="match status" value="1"/>
</dbReference>
<protein>
    <recommendedName>
        <fullName evidence="3">ferric-chelate reductase (NADPH)</fullName>
        <ecNumber evidence="3">1.16.1.9</ecNumber>
    </recommendedName>
</protein>
<evidence type="ECO:0000256" key="4">
    <source>
        <dbReference type="ARBA" id="ARBA00022448"/>
    </source>
</evidence>
<dbReference type="InterPro" id="IPR017938">
    <property type="entry name" value="Riboflavin_synthase-like_b-brl"/>
</dbReference>
<dbReference type="Proteomes" id="UP001565368">
    <property type="component" value="Unassembled WGS sequence"/>
</dbReference>
<comment type="subcellular location">
    <subcellularLocation>
        <location evidence="1">Cell membrane</location>
        <topology evidence="1">Multi-pass membrane protein</topology>
    </subcellularLocation>
</comment>
<keyword evidence="4" id="KW-0813">Transport</keyword>
<evidence type="ECO:0000256" key="8">
    <source>
        <dbReference type="ARBA" id="ARBA00022989"/>
    </source>
</evidence>
<organism evidence="17 18">
    <name type="scientific">Vanrija albida</name>
    <dbReference type="NCBI Taxonomy" id="181172"/>
    <lineage>
        <taxon>Eukaryota</taxon>
        <taxon>Fungi</taxon>
        <taxon>Dikarya</taxon>
        <taxon>Basidiomycota</taxon>
        <taxon>Agaricomycotina</taxon>
        <taxon>Tremellomycetes</taxon>
        <taxon>Trichosporonales</taxon>
        <taxon>Trichosporonaceae</taxon>
        <taxon>Vanrija</taxon>
    </lineage>
</organism>
<comment type="caution">
    <text evidence="17">The sequence shown here is derived from an EMBL/GenBank/DDBJ whole genome shotgun (WGS) entry which is preliminary data.</text>
</comment>
<keyword evidence="10" id="KW-0406">Ion transport</keyword>
<feature type="transmembrane region" description="Helical" evidence="15">
    <location>
        <begin position="132"/>
        <end position="150"/>
    </location>
</feature>
<keyword evidence="5" id="KW-1003">Cell membrane</keyword>
<keyword evidence="9" id="KW-0560">Oxidoreductase</keyword>
<dbReference type="RefSeq" id="XP_069208660.1">
    <property type="nucleotide sequence ID" value="XM_069354018.1"/>
</dbReference>
<evidence type="ECO:0000256" key="2">
    <source>
        <dbReference type="ARBA" id="ARBA00006278"/>
    </source>
</evidence>
<dbReference type="EC" id="1.16.1.9" evidence="3"/>
<proteinExistence type="inferred from homology"/>
<comment type="catalytic activity">
    <reaction evidence="13">
        <text>2 a Fe(II)-siderophore + NADP(+) + H(+) = 2 a Fe(III)-siderophore + NADPH</text>
        <dbReference type="Rhea" id="RHEA:28795"/>
        <dbReference type="Rhea" id="RHEA-COMP:11342"/>
        <dbReference type="Rhea" id="RHEA-COMP:11344"/>
        <dbReference type="ChEBI" id="CHEBI:15378"/>
        <dbReference type="ChEBI" id="CHEBI:29033"/>
        <dbReference type="ChEBI" id="CHEBI:29034"/>
        <dbReference type="ChEBI" id="CHEBI:57783"/>
        <dbReference type="ChEBI" id="CHEBI:58349"/>
        <dbReference type="EC" id="1.16.1.9"/>
    </reaction>
</comment>
<dbReference type="Gene3D" id="2.40.30.10">
    <property type="entry name" value="Translation factors"/>
    <property type="match status" value="1"/>
</dbReference>